<accession>A0A4V2Q7Q4</accession>
<dbReference type="RefSeq" id="WP_089167784.1">
    <property type="nucleotide sequence ID" value="NZ_CP011835.1"/>
</dbReference>
<reference evidence="1" key="2">
    <citation type="submission" date="2020-03" db="EMBL/GenBank/DDBJ databases">
        <title>Genome assembly of Azotobacter chroococcum W5.</title>
        <authorList>
            <person name="Kannepalli A."/>
        </authorList>
    </citation>
    <scope>NUCLEOTIDE SEQUENCE</scope>
    <source>
        <strain evidence="1">W5</strain>
    </source>
</reference>
<reference evidence="2 3" key="1">
    <citation type="submission" date="2019-03" db="EMBL/GenBank/DDBJ databases">
        <title>Genomic Encyclopedia of Type Strains, Phase IV (KMG-IV): sequencing the most valuable type-strain genomes for metagenomic binning, comparative biology and taxonomic classification.</title>
        <authorList>
            <person name="Goeker M."/>
        </authorList>
    </citation>
    <scope>NUCLEOTIDE SEQUENCE [LARGE SCALE GENOMIC DNA]</scope>
    <source>
        <strain evidence="2 3">DSM 2286</strain>
    </source>
</reference>
<dbReference type="Proteomes" id="UP000736384">
    <property type="component" value="Unassembled WGS sequence"/>
</dbReference>
<gene>
    <name evidence="2" type="ORF">EV691_106106</name>
    <name evidence="1" type="ORF">HA520_12290</name>
</gene>
<comment type="caution">
    <text evidence="2">The sequence shown here is derived from an EMBL/GenBank/DDBJ whole genome shotgun (WGS) entry which is preliminary data.</text>
</comment>
<sequence length="84" mass="9036">MEHLFVDAVSEVSVGAGVVRIVFGVQRKASKDAKPELTQTLSLNIPIEGFANSMPSLQGLIDKLLKDGVLKTRDAKQLGSPNFN</sequence>
<dbReference type="EMBL" id="JAAPAP010000008">
    <property type="protein sequence ID" value="NHN78050.1"/>
    <property type="molecule type" value="Genomic_DNA"/>
</dbReference>
<organism evidence="2 3">
    <name type="scientific">Azotobacter chroococcum</name>
    <dbReference type="NCBI Taxonomy" id="353"/>
    <lineage>
        <taxon>Bacteria</taxon>
        <taxon>Pseudomonadati</taxon>
        <taxon>Pseudomonadota</taxon>
        <taxon>Gammaproteobacteria</taxon>
        <taxon>Pseudomonadales</taxon>
        <taxon>Pseudomonadaceae</taxon>
        <taxon>Azotobacter</taxon>
    </lineage>
</organism>
<dbReference type="EMBL" id="SMMU01000006">
    <property type="protein sequence ID" value="TCL32851.1"/>
    <property type="molecule type" value="Genomic_DNA"/>
</dbReference>
<name>A0A4V2Q7Q4_9GAMM</name>
<evidence type="ECO:0000313" key="3">
    <source>
        <dbReference type="Proteomes" id="UP000295169"/>
    </source>
</evidence>
<protein>
    <submittedName>
        <fullName evidence="2">Uncharacterized protein</fullName>
    </submittedName>
</protein>
<evidence type="ECO:0000313" key="1">
    <source>
        <dbReference type="EMBL" id="NHN78050.1"/>
    </source>
</evidence>
<dbReference type="AlphaFoldDB" id="A0A4V2Q7Q4"/>
<evidence type="ECO:0000313" key="2">
    <source>
        <dbReference type="EMBL" id="TCL32851.1"/>
    </source>
</evidence>
<dbReference type="Proteomes" id="UP000295169">
    <property type="component" value="Unassembled WGS sequence"/>
</dbReference>
<proteinExistence type="predicted"/>
<dbReference type="GeneID" id="61930559"/>